<sequence length="318" mass="32715">MQASRDVVVCGSCVVDVLVRPVPLDRPIGGGQLVRTEPLELAPGGIVSNAGVTLARLGMRVAAFTYVGRDAWGELLRSRYEGEGIDTRGLLPHDQAPTSTTAVLVDPAGERSFLHAVGAPKLLDKQAFFANRELFAASRAMLLGYFPLLPKLGPDLPEVLQFIQDAGCLTAMDAAGDGGTLEGLAPSLPWLDLYVPSLNEAAHQTGLTDPEQILSAYREAGATGTIGVKLGCEGALLSSKPGEFVSVAAVKPPGPVVDTTGAGDCFLGGLLCGVLRGLPLPDAGRLAAACGARCVTEMGATTALGDYGSTARLAGLPL</sequence>
<dbReference type="Proteomes" id="UP000318478">
    <property type="component" value="Unassembled WGS sequence"/>
</dbReference>
<keyword evidence="2 4" id="KW-0418">Kinase</keyword>
<feature type="domain" description="Carbohydrate kinase PfkB" evidence="3">
    <location>
        <begin position="6"/>
        <end position="303"/>
    </location>
</feature>
<comment type="caution">
    <text evidence="4">The sequence shown here is derived from an EMBL/GenBank/DDBJ whole genome shotgun (WGS) entry which is preliminary data.</text>
</comment>
<dbReference type="AlphaFoldDB" id="A0A5C5YM14"/>
<evidence type="ECO:0000256" key="2">
    <source>
        <dbReference type="ARBA" id="ARBA00022777"/>
    </source>
</evidence>
<gene>
    <name evidence="4" type="primary">ydjH_2</name>
    <name evidence="4" type="ORF">Pla123a_27990</name>
</gene>
<dbReference type="Gene3D" id="3.40.1190.20">
    <property type="match status" value="1"/>
</dbReference>
<keyword evidence="5" id="KW-1185">Reference proteome</keyword>
<evidence type="ECO:0000256" key="1">
    <source>
        <dbReference type="ARBA" id="ARBA00022679"/>
    </source>
</evidence>
<evidence type="ECO:0000313" key="5">
    <source>
        <dbReference type="Proteomes" id="UP000318478"/>
    </source>
</evidence>
<evidence type="ECO:0000313" key="4">
    <source>
        <dbReference type="EMBL" id="TWT76013.1"/>
    </source>
</evidence>
<protein>
    <submittedName>
        <fullName evidence="4">Putative sugar kinase YdjH</fullName>
        <ecNumber evidence="4">2.7.1.-</ecNumber>
    </submittedName>
</protein>
<dbReference type="PANTHER" id="PTHR10584:SF166">
    <property type="entry name" value="RIBOKINASE"/>
    <property type="match status" value="1"/>
</dbReference>
<dbReference type="InterPro" id="IPR002173">
    <property type="entry name" value="Carboh/pur_kinase_PfkB_CS"/>
</dbReference>
<dbReference type="PANTHER" id="PTHR10584">
    <property type="entry name" value="SUGAR KINASE"/>
    <property type="match status" value="1"/>
</dbReference>
<dbReference type="InterPro" id="IPR029056">
    <property type="entry name" value="Ribokinase-like"/>
</dbReference>
<dbReference type="PROSITE" id="PS00584">
    <property type="entry name" value="PFKB_KINASES_2"/>
    <property type="match status" value="1"/>
</dbReference>
<dbReference type="EMBL" id="SJPO01000006">
    <property type="protein sequence ID" value="TWT76013.1"/>
    <property type="molecule type" value="Genomic_DNA"/>
</dbReference>
<accession>A0A5C5YM14</accession>
<dbReference type="GO" id="GO:0016301">
    <property type="term" value="F:kinase activity"/>
    <property type="evidence" value="ECO:0007669"/>
    <property type="project" value="UniProtKB-KW"/>
</dbReference>
<dbReference type="SUPFAM" id="SSF53613">
    <property type="entry name" value="Ribokinase-like"/>
    <property type="match status" value="1"/>
</dbReference>
<name>A0A5C5YM14_9BACT</name>
<reference evidence="4 5" key="1">
    <citation type="submission" date="2019-02" db="EMBL/GenBank/DDBJ databases">
        <title>Deep-cultivation of Planctomycetes and their phenomic and genomic characterization uncovers novel biology.</title>
        <authorList>
            <person name="Wiegand S."/>
            <person name="Jogler M."/>
            <person name="Boedeker C."/>
            <person name="Pinto D."/>
            <person name="Vollmers J."/>
            <person name="Rivas-Marin E."/>
            <person name="Kohn T."/>
            <person name="Peeters S.H."/>
            <person name="Heuer A."/>
            <person name="Rast P."/>
            <person name="Oberbeckmann S."/>
            <person name="Bunk B."/>
            <person name="Jeske O."/>
            <person name="Meyerdierks A."/>
            <person name="Storesund J.E."/>
            <person name="Kallscheuer N."/>
            <person name="Luecker S."/>
            <person name="Lage O.M."/>
            <person name="Pohl T."/>
            <person name="Merkel B.J."/>
            <person name="Hornburger P."/>
            <person name="Mueller R.-W."/>
            <person name="Bruemmer F."/>
            <person name="Labrenz M."/>
            <person name="Spormann A.M."/>
            <person name="Op Den Camp H."/>
            <person name="Overmann J."/>
            <person name="Amann R."/>
            <person name="Jetten M.S.M."/>
            <person name="Mascher T."/>
            <person name="Medema M.H."/>
            <person name="Devos D.P."/>
            <person name="Kaster A.-K."/>
            <person name="Ovreas L."/>
            <person name="Rohde M."/>
            <person name="Galperin M.Y."/>
            <person name="Jogler C."/>
        </authorList>
    </citation>
    <scope>NUCLEOTIDE SEQUENCE [LARGE SCALE GENOMIC DNA]</scope>
    <source>
        <strain evidence="4 5">Pla123a</strain>
    </source>
</reference>
<proteinExistence type="predicted"/>
<dbReference type="EC" id="2.7.1.-" evidence="4"/>
<evidence type="ECO:0000259" key="3">
    <source>
        <dbReference type="Pfam" id="PF00294"/>
    </source>
</evidence>
<dbReference type="Pfam" id="PF00294">
    <property type="entry name" value="PfkB"/>
    <property type="match status" value="1"/>
</dbReference>
<dbReference type="RefSeq" id="WP_197527948.1">
    <property type="nucleotide sequence ID" value="NZ_SJPO01000006.1"/>
</dbReference>
<organism evidence="4 5">
    <name type="scientific">Posidoniimonas polymericola</name>
    <dbReference type="NCBI Taxonomy" id="2528002"/>
    <lineage>
        <taxon>Bacteria</taxon>
        <taxon>Pseudomonadati</taxon>
        <taxon>Planctomycetota</taxon>
        <taxon>Planctomycetia</taxon>
        <taxon>Pirellulales</taxon>
        <taxon>Lacipirellulaceae</taxon>
        <taxon>Posidoniimonas</taxon>
    </lineage>
</organism>
<keyword evidence="1 4" id="KW-0808">Transferase</keyword>
<dbReference type="InterPro" id="IPR011611">
    <property type="entry name" value="PfkB_dom"/>
</dbReference>